<feature type="region of interest" description="Disordered" evidence="1">
    <location>
        <begin position="1"/>
        <end position="45"/>
    </location>
</feature>
<gene>
    <name evidence="2" type="ORF">SAMN02745168_1670</name>
</gene>
<feature type="compositionally biased region" description="Polar residues" evidence="1">
    <location>
        <begin position="17"/>
        <end position="45"/>
    </location>
</feature>
<proteinExistence type="predicted"/>
<evidence type="ECO:0000313" key="3">
    <source>
        <dbReference type="Proteomes" id="UP000192790"/>
    </source>
</evidence>
<evidence type="ECO:0000256" key="1">
    <source>
        <dbReference type="SAM" id="MobiDB-lite"/>
    </source>
</evidence>
<dbReference type="RefSeq" id="WP_200809694.1">
    <property type="nucleotide sequence ID" value="NZ_FWXW01000003.1"/>
</dbReference>
<feature type="compositionally biased region" description="Basic and acidic residues" evidence="1">
    <location>
        <begin position="1"/>
        <end position="16"/>
    </location>
</feature>
<organism evidence="2 3">
    <name type="scientific">Papillibacter cinnamivorans DSM 12816</name>
    <dbReference type="NCBI Taxonomy" id="1122930"/>
    <lineage>
        <taxon>Bacteria</taxon>
        <taxon>Bacillati</taxon>
        <taxon>Bacillota</taxon>
        <taxon>Clostridia</taxon>
        <taxon>Eubacteriales</taxon>
        <taxon>Oscillospiraceae</taxon>
        <taxon>Papillibacter</taxon>
    </lineage>
</organism>
<dbReference type="EMBL" id="FWXW01000003">
    <property type="protein sequence ID" value="SMC57713.1"/>
    <property type="molecule type" value="Genomic_DNA"/>
</dbReference>
<protein>
    <submittedName>
        <fullName evidence="2">Uncharacterized protein</fullName>
    </submittedName>
</protein>
<name>A0A1W2AAU6_9FIRM</name>
<keyword evidence="3" id="KW-1185">Reference proteome</keyword>
<dbReference type="STRING" id="1122930.SAMN02745168_1670"/>
<accession>A0A1W2AAU6</accession>
<dbReference type="AlphaFoldDB" id="A0A1W2AAU6"/>
<evidence type="ECO:0000313" key="2">
    <source>
        <dbReference type="EMBL" id="SMC57713.1"/>
    </source>
</evidence>
<dbReference type="Proteomes" id="UP000192790">
    <property type="component" value="Unassembled WGS sequence"/>
</dbReference>
<sequence>MPKDSQMDNKKTRNDKSVNQIPLTRENQNQNNSAKKEAQGQNTKH</sequence>
<reference evidence="2 3" key="1">
    <citation type="submission" date="2017-04" db="EMBL/GenBank/DDBJ databases">
        <authorList>
            <person name="Afonso C.L."/>
            <person name="Miller P.J."/>
            <person name="Scott M.A."/>
            <person name="Spackman E."/>
            <person name="Goraichik I."/>
            <person name="Dimitrov K.M."/>
            <person name="Suarez D.L."/>
            <person name="Swayne D.E."/>
        </authorList>
    </citation>
    <scope>NUCLEOTIDE SEQUENCE [LARGE SCALE GENOMIC DNA]</scope>
    <source>
        <strain evidence="2 3">DSM 12816</strain>
    </source>
</reference>